<feature type="non-terminal residue" evidence="1">
    <location>
        <position position="1"/>
    </location>
</feature>
<proteinExistence type="predicted"/>
<dbReference type="Gene3D" id="3.10.10.10">
    <property type="entry name" value="HIV Type 1 Reverse Transcriptase, subunit A, domain 1"/>
    <property type="match status" value="1"/>
</dbReference>
<organism evidence="1 2">
    <name type="scientific">Athelia psychrophila</name>
    <dbReference type="NCBI Taxonomy" id="1759441"/>
    <lineage>
        <taxon>Eukaryota</taxon>
        <taxon>Fungi</taxon>
        <taxon>Dikarya</taxon>
        <taxon>Basidiomycota</taxon>
        <taxon>Agaricomycotina</taxon>
        <taxon>Agaricomycetes</taxon>
        <taxon>Agaricomycetidae</taxon>
        <taxon>Atheliales</taxon>
        <taxon>Atheliaceae</taxon>
        <taxon>Athelia</taxon>
    </lineage>
</organism>
<dbReference type="Proteomes" id="UP000076532">
    <property type="component" value="Unassembled WGS sequence"/>
</dbReference>
<reference evidence="1 2" key="1">
    <citation type="journal article" date="2016" name="Mol. Biol. Evol.">
        <title>Comparative Genomics of Early-Diverging Mushroom-Forming Fungi Provides Insights into the Origins of Lignocellulose Decay Capabilities.</title>
        <authorList>
            <person name="Nagy L.G."/>
            <person name="Riley R."/>
            <person name="Tritt A."/>
            <person name="Adam C."/>
            <person name="Daum C."/>
            <person name="Floudas D."/>
            <person name="Sun H."/>
            <person name="Yadav J.S."/>
            <person name="Pangilinan J."/>
            <person name="Larsson K.H."/>
            <person name="Matsuura K."/>
            <person name="Barry K."/>
            <person name="Labutti K."/>
            <person name="Kuo R."/>
            <person name="Ohm R.A."/>
            <person name="Bhattacharya S.S."/>
            <person name="Shirouzu T."/>
            <person name="Yoshinaga Y."/>
            <person name="Martin F.M."/>
            <person name="Grigoriev I.V."/>
            <person name="Hibbett D.S."/>
        </authorList>
    </citation>
    <scope>NUCLEOTIDE SEQUENCE [LARGE SCALE GENOMIC DNA]</scope>
    <source>
        <strain evidence="1 2">CBS 109695</strain>
    </source>
</reference>
<sequence>FTRETEPFAPARVAKILDLVQIGDDLSAEQRAGVVDLLTEFADVFALSVSEVHAVAGGEHRLDIKPGVKFSTKVQHRRITPSAQANLDATLDSLLAAGVLRPIDAKDVKCCSPVKMAQKAH</sequence>
<protein>
    <submittedName>
        <fullName evidence="1">Uncharacterized protein</fullName>
    </submittedName>
</protein>
<dbReference type="SUPFAM" id="SSF56672">
    <property type="entry name" value="DNA/RNA polymerases"/>
    <property type="match status" value="1"/>
</dbReference>
<dbReference type="EMBL" id="KV417535">
    <property type="protein sequence ID" value="KZP23047.1"/>
    <property type="molecule type" value="Genomic_DNA"/>
</dbReference>
<dbReference type="STRING" id="436010.A0A166LKB2"/>
<dbReference type="OrthoDB" id="3363652at2759"/>
<accession>A0A166LKB2</accession>
<dbReference type="InterPro" id="IPR043502">
    <property type="entry name" value="DNA/RNA_pol_sf"/>
</dbReference>
<evidence type="ECO:0000313" key="1">
    <source>
        <dbReference type="EMBL" id="KZP23047.1"/>
    </source>
</evidence>
<feature type="non-terminal residue" evidence="1">
    <location>
        <position position="121"/>
    </location>
</feature>
<name>A0A166LKB2_9AGAM</name>
<gene>
    <name evidence="1" type="ORF">FIBSPDRAFT_689241</name>
</gene>
<dbReference type="AlphaFoldDB" id="A0A166LKB2"/>
<keyword evidence="2" id="KW-1185">Reference proteome</keyword>
<evidence type="ECO:0000313" key="2">
    <source>
        <dbReference type="Proteomes" id="UP000076532"/>
    </source>
</evidence>